<dbReference type="Gene3D" id="3.40.980.10">
    <property type="entry name" value="MoaB/Mog-like domain"/>
    <property type="match status" value="1"/>
</dbReference>
<name>A0A1J5QJJ5_9ZZZZ</name>
<dbReference type="GO" id="GO:0061599">
    <property type="term" value="F:molybdopterin molybdotransferase activity"/>
    <property type="evidence" value="ECO:0007669"/>
    <property type="project" value="UniProtKB-EC"/>
</dbReference>
<dbReference type="InterPro" id="IPR001453">
    <property type="entry name" value="MoaB/Mog_dom"/>
</dbReference>
<evidence type="ECO:0000256" key="6">
    <source>
        <dbReference type="ARBA" id="ARBA00022723"/>
    </source>
</evidence>
<dbReference type="SUPFAM" id="SSF63867">
    <property type="entry name" value="MoeA C-terminal domain-like"/>
    <property type="match status" value="1"/>
</dbReference>
<dbReference type="InterPro" id="IPR008284">
    <property type="entry name" value="MoCF_biosynth_CS"/>
</dbReference>
<evidence type="ECO:0000259" key="10">
    <source>
        <dbReference type="SMART" id="SM00852"/>
    </source>
</evidence>
<dbReference type="PANTHER" id="PTHR10192:SF5">
    <property type="entry name" value="GEPHYRIN"/>
    <property type="match status" value="1"/>
</dbReference>
<evidence type="ECO:0000256" key="1">
    <source>
        <dbReference type="ARBA" id="ARBA00001946"/>
    </source>
</evidence>
<dbReference type="Pfam" id="PF03453">
    <property type="entry name" value="MoeA_N"/>
    <property type="match status" value="1"/>
</dbReference>
<accession>A0A1J5QJJ5</accession>
<dbReference type="Pfam" id="PF00994">
    <property type="entry name" value="MoCF_biosynth"/>
    <property type="match status" value="1"/>
</dbReference>
<dbReference type="FunFam" id="3.40.980.10:FF:000004">
    <property type="entry name" value="Molybdopterin molybdenumtransferase"/>
    <property type="match status" value="1"/>
</dbReference>
<organism evidence="11">
    <name type="scientific">mine drainage metagenome</name>
    <dbReference type="NCBI Taxonomy" id="410659"/>
    <lineage>
        <taxon>unclassified sequences</taxon>
        <taxon>metagenomes</taxon>
        <taxon>ecological metagenomes</taxon>
    </lineage>
</organism>
<dbReference type="Gene3D" id="2.170.190.11">
    <property type="entry name" value="Molybdopterin biosynthesis moea protein, domain 3"/>
    <property type="match status" value="1"/>
</dbReference>
<evidence type="ECO:0000313" key="11">
    <source>
        <dbReference type="EMBL" id="OIQ76181.1"/>
    </source>
</evidence>
<dbReference type="SUPFAM" id="SSF53218">
    <property type="entry name" value="Molybdenum cofactor biosynthesis proteins"/>
    <property type="match status" value="1"/>
</dbReference>
<dbReference type="NCBIfam" id="TIGR00177">
    <property type="entry name" value="molyb_syn"/>
    <property type="match status" value="1"/>
</dbReference>
<feature type="domain" description="MoaB/Mog" evidence="10">
    <location>
        <begin position="179"/>
        <end position="321"/>
    </location>
</feature>
<dbReference type="PANTHER" id="PTHR10192">
    <property type="entry name" value="MOLYBDOPTERIN BIOSYNTHESIS PROTEIN"/>
    <property type="match status" value="1"/>
</dbReference>
<dbReference type="InterPro" id="IPR036425">
    <property type="entry name" value="MoaB/Mog-like_dom_sf"/>
</dbReference>
<evidence type="ECO:0000256" key="5">
    <source>
        <dbReference type="ARBA" id="ARBA00022679"/>
    </source>
</evidence>
<keyword evidence="7" id="KW-0460">Magnesium</keyword>
<comment type="catalytic activity">
    <reaction evidence="9">
        <text>adenylyl-molybdopterin + molybdate = Mo-molybdopterin + AMP + H(+)</text>
        <dbReference type="Rhea" id="RHEA:35047"/>
        <dbReference type="ChEBI" id="CHEBI:15378"/>
        <dbReference type="ChEBI" id="CHEBI:36264"/>
        <dbReference type="ChEBI" id="CHEBI:62727"/>
        <dbReference type="ChEBI" id="CHEBI:71302"/>
        <dbReference type="ChEBI" id="CHEBI:456215"/>
        <dbReference type="EC" id="2.10.1.1"/>
    </reaction>
</comment>
<gene>
    <name evidence="11" type="primary">moeA_19</name>
    <name evidence="11" type="ORF">GALL_421440</name>
</gene>
<comment type="pathway">
    <text evidence="2">Cofactor biosynthesis; molybdopterin biosynthesis.</text>
</comment>
<proteinExistence type="predicted"/>
<dbReference type="GO" id="GO:0005829">
    <property type="term" value="C:cytosol"/>
    <property type="evidence" value="ECO:0007669"/>
    <property type="project" value="TreeGrafter"/>
</dbReference>
<dbReference type="InterPro" id="IPR036135">
    <property type="entry name" value="MoeA_linker/N_sf"/>
</dbReference>
<dbReference type="SMART" id="SM00852">
    <property type="entry name" value="MoCF_biosynth"/>
    <property type="match status" value="1"/>
</dbReference>
<dbReference type="InterPro" id="IPR005111">
    <property type="entry name" value="MoeA_C_domain_IV"/>
</dbReference>
<evidence type="ECO:0000256" key="2">
    <source>
        <dbReference type="ARBA" id="ARBA00005046"/>
    </source>
</evidence>
<protein>
    <recommendedName>
        <fullName evidence="3">molybdopterin molybdotransferase</fullName>
        <ecNumber evidence="3">2.10.1.1</ecNumber>
    </recommendedName>
</protein>
<dbReference type="InterPro" id="IPR036688">
    <property type="entry name" value="MoeA_C_domain_IV_sf"/>
</dbReference>
<reference evidence="11" key="1">
    <citation type="submission" date="2016-10" db="EMBL/GenBank/DDBJ databases">
        <title>Sequence of Gallionella enrichment culture.</title>
        <authorList>
            <person name="Poehlein A."/>
            <person name="Muehling M."/>
            <person name="Daniel R."/>
        </authorList>
    </citation>
    <scope>NUCLEOTIDE SEQUENCE</scope>
</reference>
<keyword evidence="8" id="KW-0501">Molybdenum cofactor biosynthesis</keyword>
<keyword evidence="6" id="KW-0479">Metal-binding</keyword>
<evidence type="ECO:0000256" key="4">
    <source>
        <dbReference type="ARBA" id="ARBA00022505"/>
    </source>
</evidence>
<dbReference type="Gene3D" id="2.40.340.10">
    <property type="entry name" value="MoeA, C-terminal, domain IV"/>
    <property type="match status" value="1"/>
</dbReference>
<comment type="caution">
    <text evidence="11">The sequence shown here is derived from an EMBL/GenBank/DDBJ whole genome shotgun (WGS) entry which is preliminary data.</text>
</comment>
<dbReference type="Gene3D" id="3.90.105.10">
    <property type="entry name" value="Molybdopterin biosynthesis moea protein, domain 2"/>
    <property type="match status" value="1"/>
</dbReference>
<evidence type="ECO:0000256" key="7">
    <source>
        <dbReference type="ARBA" id="ARBA00022842"/>
    </source>
</evidence>
<evidence type="ECO:0000256" key="8">
    <source>
        <dbReference type="ARBA" id="ARBA00023150"/>
    </source>
</evidence>
<dbReference type="EMBL" id="MLJW01001943">
    <property type="protein sequence ID" value="OIQ76181.1"/>
    <property type="molecule type" value="Genomic_DNA"/>
</dbReference>
<evidence type="ECO:0000256" key="9">
    <source>
        <dbReference type="ARBA" id="ARBA00047317"/>
    </source>
</evidence>
<dbReference type="PROSITE" id="PS01079">
    <property type="entry name" value="MOCF_BIOSYNTHESIS_2"/>
    <property type="match status" value="1"/>
</dbReference>
<dbReference type="CDD" id="cd00887">
    <property type="entry name" value="MoeA"/>
    <property type="match status" value="1"/>
</dbReference>
<dbReference type="AlphaFoldDB" id="A0A1J5QJJ5"/>
<keyword evidence="4" id="KW-0500">Molybdenum</keyword>
<evidence type="ECO:0000256" key="3">
    <source>
        <dbReference type="ARBA" id="ARBA00013269"/>
    </source>
</evidence>
<dbReference type="InterPro" id="IPR038987">
    <property type="entry name" value="MoeA-like"/>
</dbReference>
<comment type="cofactor">
    <cofactor evidence="1">
        <name>Mg(2+)</name>
        <dbReference type="ChEBI" id="CHEBI:18420"/>
    </cofactor>
</comment>
<keyword evidence="5 11" id="KW-0808">Transferase</keyword>
<dbReference type="GO" id="GO:0006777">
    <property type="term" value="P:Mo-molybdopterin cofactor biosynthetic process"/>
    <property type="evidence" value="ECO:0007669"/>
    <property type="project" value="UniProtKB-KW"/>
</dbReference>
<dbReference type="NCBIfam" id="NF045515">
    <property type="entry name" value="Glp_gephyrin"/>
    <property type="match status" value="1"/>
</dbReference>
<sequence length="406" mass="42716">MKPDLLDVDAALQRMLAAATPLGPARRVPLAQALGAVLSAALRSPLDVPGADNSQMDGYALRCADVPAPGARLPVTQRIAAGHPGSPLRAGEAARIFTGAPIPDGADAVVPQEQCEADGDAVRVLQQPRAGDWVRRRGCDVAAGSVVLDAGRRLAPQDLGQAASLGLAELDVAPRPRVALLSTGDELLEPGEPMRDGAIYDSNRPMLAALLRAWGCEVDDCGRIPDRLDATVAALHDAAATHDLVLSCGGVSVGGEDHVKPAVQQLGELDMWQIAMKPGKPLAFGALRRADGSSAHFIGLPGNPVSSFVTCALFVRPFVLALQGATELQPRALRLPAAGDWPRADRRREFLRARIDADGALELYPNQNSAVLSSAVWGHGLIDNPPGRAFARGELLRFIPFDGLLR</sequence>
<dbReference type="Pfam" id="PF03454">
    <property type="entry name" value="MoeA_C"/>
    <property type="match status" value="1"/>
</dbReference>
<dbReference type="SUPFAM" id="SSF63882">
    <property type="entry name" value="MoeA N-terminal region -like"/>
    <property type="match status" value="1"/>
</dbReference>
<dbReference type="EC" id="2.10.1.1" evidence="3"/>
<dbReference type="InterPro" id="IPR005110">
    <property type="entry name" value="MoeA_linker/N"/>
</dbReference>
<dbReference type="UniPathway" id="UPA00344"/>
<dbReference type="GO" id="GO:0046872">
    <property type="term" value="F:metal ion binding"/>
    <property type="evidence" value="ECO:0007669"/>
    <property type="project" value="UniProtKB-KW"/>
</dbReference>